<dbReference type="Pfam" id="PF09907">
    <property type="entry name" value="HigB_toxin"/>
    <property type="match status" value="1"/>
</dbReference>
<name>A0ABT6YAD0_9BACT</name>
<sequence length="98" mass="11654">MRIFTKGTISDFWNKYPDSESSLKTWYEVNEECDFNSPNEVIALFKDADTVGNGRIVFNICHNKYRLVAKYEYSRKLVFVRFLGTHKEYDKIEDIKNL</sequence>
<proteinExistence type="predicted"/>
<keyword evidence="2" id="KW-1185">Reference proteome</keyword>
<dbReference type="Proteomes" id="UP001236507">
    <property type="component" value="Unassembled WGS sequence"/>
</dbReference>
<gene>
    <name evidence="1" type="ORF">QM524_14955</name>
</gene>
<dbReference type="RefSeq" id="WP_283345198.1">
    <property type="nucleotide sequence ID" value="NZ_JASHIF010000011.1"/>
</dbReference>
<accession>A0ABT6YAD0</accession>
<protein>
    <submittedName>
        <fullName evidence="1">Type II toxin-antitoxin system HigB family toxin</fullName>
    </submittedName>
</protein>
<reference evidence="1 2" key="1">
    <citation type="submission" date="2023-05" db="EMBL/GenBank/DDBJ databases">
        <title>Novel species of genus Flectobacillus isolated from stream in China.</title>
        <authorList>
            <person name="Lu H."/>
        </authorList>
    </citation>
    <scope>NUCLEOTIDE SEQUENCE [LARGE SCALE GENOMIC DNA]</scope>
    <source>
        <strain evidence="1 2">KCTC 42575</strain>
    </source>
</reference>
<organism evidence="1 2">
    <name type="scientific">Flectobacillus roseus</name>
    <dbReference type="NCBI Taxonomy" id="502259"/>
    <lineage>
        <taxon>Bacteria</taxon>
        <taxon>Pseudomonadati</taxon>
        <taxon>Bacteroidota</taxon>
        <taxon>Cytophagia</taxon>
        <taxon>Cytophagales</taxon>
        <taxon>Flectobacillaceae</taxon>
        <taxon>Flectobacillus</taxon>
    </lineage>
</organism>
<dbReference type="InterPro" id="IPR018669">
    <property type="entry name" value="Toxin_HigB"/>
</dbReference>
<evidence type="ECO:0000313" key="2">
    <source>
        <dbReference type="Proteomes" id="UP001236507"/>
    </source>
</evidence>
<evidence type="ECO:0000313" key="1">
    <source>
        <dbReference type="EMBL" id="MDI9860511.1"/>
    </source>
</evidence>
<dbReference type="EMBL" id="JASHIF010000011">
    <property type="protein sequence ID" value="MDI9860511.1"/>
    <property type="molecule type" value="Genomic_DNA"/>
</dbReference>
<comment type="caution">
    <text evidence="1">The sequence shown here is derived from an EMBL/GenBank/DDBJ whole genome shotgun (WGS) entry which is preliminary data.</text>
</comment>